<accession>A0AAV6NNW1</accession>
<protein>
    <submittedName>
        <fullName evidence="1">Uncharacterized protein</fullName>
    </submittedName>
</protein>
<dbReference type="EMBL" id="JAGKQH010000004">
    <property type="protein sequence ID" value="KAG6599964.1"/>
    <property type="molecule type" value="Genomic_DNA"/>
</dbReference>
<name>A0AAV6NNW1_9ROSI</name>
<dbReference type="AlphaFoldDB" id="A0AAV6NNW1"/>
<evidence type="ECO:0000313" key="1">
    <source>
        <dbReference type="EMBL" id="KAG6599964.1"/>
    </source>
</evidence>
<keyword evidence="2" id="KW-1185">Reference proteome</keyword>
<sequence>MDVEIYIFLSDHLRNVSLWLSLNMAAMKQRHSTTFKSKWLRLDTELSKDVPSQNLLVKTAIINKGHPPHTPSLFFARLAWPSGELQKTIKFPSHLSLPRLHLLSAT</sequence>
<reference evidence="1 2" key="1">
    <citation type="journal article" date="2021" name="Hortic Res">
        <title>The domestication of Cucurbita argyrosperma as revealed by the genome of its wild relative.</title>
        <authorList>
            <person name="Barrera-Redondo J."/>
            <person name="Sanchez-de la Vega G."/>
            <person name="Aguirre-Liguori J.A."/>
            <person name="Castellanos-Morales G."/>
            <person name="Gutierrez-Guerrero Y.T."/>
            <person name="Aguirre-Dugua X."/>
            <person name="Aguirre-Planter E."/>
            <person name="Tenaillon M.I."/>
            <person name="Lira-Saade R."/>
            <person name="Eguiarte L.E."/>
        </authorList>
    </citation>
    <scope>NUCLEOTIDE SEQUENCE [LARGE SCALE GENOMIC DNA]</scope>
    <source>
        <strain evidence="1">JBR-2021</strain>
    </source>
</reference>
<feature type="non-terminal residue" evidence="1">
    <location>
        <position position="1"/>
    </location>
</feature>
<proteinExistence type="predicted"/>
<gene>
    <name evidence="1" type="ORF">SDJN03_05197</name>
</gene>
<organism evidence="1 2">
    <name type="scientific">Cucurbita argyrosperma subsp. sororia</name>
    <dbReference type="NCBI Taxonomy" id="37648"/>
    <lineage>
        <taxon>Eukaryota</taxon>
        <taxon>Viridiplantae</taxon>
        <taxon>Streptophyta</taxon>
        <taxon>Embryophyta</taxon>
        <taxon>Tracheophyta</taxon>
        <taxon>Spermatophyta</taxon>
        <taxon>Magnoliopsida</taxon>
        <taxon>eudicotyledons</taxon>
        <taxon>Gunneridae</taxon>
        <taxon>Pentapetalae</taxon>
        <taxon>rosids</taxon>
        <taxon>fabids</taxon>
        <taxon>Cucurbitales</taxon>
        <taxon>Cucurbitaceae</taxon>
        <taxon>Cucurbiteae</taxon>
        <taxon>Cucurbita</taxon>
    </lineage>
</organism>
<dbReference type="Proteomes" id="UP000685013">
    <property type="component" value="Chromosome 4"/>
</dbReference>
<comment type="caution">
    <text evidence="1">The sequence shown here is derived from an EMBL/GenBank/DDBJ whole genome shotgun (WGS) entry which is preliminary data.</text>
</comment>
<evidence type="ECO:0000313" key="2">
    <source>
        <dbReference type="Proteomes" id="UP000685013"/>
    </source>
</evidence>